<dbReference type="EMBL" id="CP098502">
    <property type="protein sequence ID" value="UTI66222.1"/>
    <property type="molecule type" value="Genomic_DNA"/>
</dbReference>
<dbReference type="SUPFAM" id="SSF56645">
    <property type="entry name" value="Acyl-CoA dehydrogenase NM domain-like"/>
    <property type="match status" value="1"/>
</dbReference>
<keyword evidence="3 4" id="KW-0274">FAD</keyword>
<evidence type="ECO:0000256" key="1">
    <source>
        <dbReference type="ARBA" id="ARBA00009347"/>
    </source>
</evidence>
<sequence length="246" mass="26717">MDRWIEAKRVDGGWVLNGSKMFITNAGFADTLIVAAKTDRDSRHHGISTFIVRGGADGMTLGEPLVKMGWHSSDTREIVFDDCFVPEERLLGAEGRGFHQIMHAFDRERLLLAAMGVGLAQAAFDGALAYAREREAFGAPIGSYQSIRHRLSAMATDIAAARLLSYHSAGRFDQEHPTATATAAMAKLLAARVANEVVDDAVQVFGGAGYIEETPVAMHYRDARILRIGGGSDEVQMEILAKRLGL</sequence>
<evidence type="ECO:0000313" key="7">
    <source>
        <dbReference type="EMBL" id="UTI66222.1"/>
    </source>
</evidence>
<keyword evidence="8" id="KW-1185">Reference proteome</keyword>
<dbReference type="SUPFAM" id="SSF47203">
    <property type="entry name" value="Acyl-CoA dehydrogenase C-terminal domain-like"/>
    <property type="match status" value="1"/>
</dbReference>
<evidence type="ECO:0000256" key="3">
    <source>
        <dbReference type="ARBA" id="ARBA00022827"/>
    </source>
</evidence>
<dbReference type="PANTHER" id="PTHR43884:SF12">
    <property type="entry name" value="ISOVALERYL-COA DEHYDROGENASE, MITOCHONDRIAL-RELATED"/>
    <property type="match status" value="1"/>
</dbReference>
<dbReference type="Gene3D" id="2.40.110.10">
    <property type="entry name" value="Butyryl-CoA Dehydrogenase, subunit A, domain 2"/>
    <property type="match status" value="1"/>
</dbReference>
<dbReference type="InterPro" id="IPR009075">
    <property type="entry name" value="AcylCo_DH/oxidase_C"/>
</dbReference>
<evidence type="ECO:0000259" key="5">
    <source>
        <dbReference type="Pfam" id="PF00441"/>
    </source>
</evidence>
<evidence type="ECO:0000256" key="2">
    <source>
        <dbReference type="ARBA" id="ARBA00022630"/>
    </source>
</evidence>
<feature type="domain" description="Acyl-CoA dehydrogenase/oxidase C-terminal" evidence="5">
    <location>
        <begin position="95"/>
        <end position="244"/>
    </location>
</feature>
<dbReference type="Pfam" id="PF00441">
    <property type="entry name" value="Acyl-CoA_dh_1"/>
    <property type="match status" value="1"/>
</dbReference>
<dbReference type="InterPro" id="IPR046373">
    <property type="entry name" value="Acyl-CoA_Oxase/DH_mid-dom_sf"/>
</dbReference>
<keyword evidence="2 4" id="KW-0285">Flavoprotein</keyword>
<gene>
    <name evidence="7" type="ORF">NBH00_08440</name>
</gene>
<dbReference type="Proteomes" id="UP001056035">
    <property type="component" value="Chromosome"/>
</dbReference>
<dbReference type="PANTHER" id="PTHR43884">
    <property type="entry name" value="ACYL-COA DEHYDROGENASE"/>
    <property type="match status" value="1"/>
</dbReference>
<dbReference type="Pfam" id="PF02770">
    <property type="entry name" value="Acyl-CoA_dh_M"/>
    <property type="match status" value="1"/>
</dbReference>
<dbReference type="InterPro" id="IPR009100">
    <property type="entry name" value="AcylCoA_DH/oxidase_NM_dom_sf"/>
</dbReference>
<organism evidence="7 8">
    <name type="scientific">Paraconexibacter antarcticus</name>
    <dbReference type="NCBI Taxonomy" id="2949664"/>
    <lineage>
        <taxon>Bacteria</taxon>
        <taxon>Bacillati</taxon>
        <taxon>Actinomycetota</taxon>
        <taxon>Thermoleophilia</taxon>
        <taxon>Solirubrobacterales</taxon>
        <taxon>Paraconexibacteraceae</taxon>
        <taxon>Paraconexibacter</taxon>
    </lineage>
</organism>
<comment type="cofactor">
    <cofactor evidence="4">
        <name>FAD</name>
        <dbReference type="ChEBI" id="CHEBI:57692"/>
    </cofactor>
</comment>
<evidence type="ECO:0000256" key="4">
    <source>
        <dbReference type="RuleBase" id="RU362125"/>
    </source>
</evidence>
<protein>
    <submittedName>
        <fullName evidence="7">Acyl-CoA dehydrogenase</fullName>
    </submittedName>
</protein>
<reference evidence="7 8" key="1">
    <citation type="submission" date="2022-06" db="EMBL/GenBank/DDBJ databases">
        <title>Paraconexibacter antarcticus.</title>
        <authorList>
            <person name="Kim C.S."/>
        </authorList>
    </citation>
    <scope>NUCLEOTIDE SEQUENCE [LARGE SCALE GENOMIC DNA]</scope>
    <source>
        <strain evidence="7 8">02-257</strain>
    </source>
</reference>
<dbReference type="RefSeq" id="WP_254572897.1">
    <property type="nucleotide sequence ID" value="NZ_CP098502.1"/>
</dbReference>
<comment type="similarity">
    <text evidence="1 4">Belongs to the acyl-CoA dehydrogenase family.</text>
</comment>
<accession>A0ABY5E028</accession>
<proteinExistence type="inferred from homology"/>
<keyword evidence="4" id="KW-0560">Oxidoreductase</keyword>
<evidence type="ECO:0000259" key="6">
    <source>
        <dbReference type="Pfam" id="PF02770"/>
    </source>
</evidence>
<dbReference type="CDD" id="cd00567">
    <property type="entry name" value="ACAD"/>
    <property type="match status" value="1"/>
</dbReference>
<dbReference type="Gene3D" id="1.20.140.10">
    <property type="entry name" value="Butyryl-CoA Dehydrogenase, subunit A, domain 3"/>
    <property type="match status" value="1"/>
</dbReference>
<feature type="domain" description="Acyl-CoA oxidase/dehydrogenase middle" evidence="6">
    <location>
        <begin position="7"/>
        <end position="83"/>
    </location>
</feature>
<evidence type="ECO:0000313" key="8">
    <source>
        <dbReference type="Proteomes" id="UP001056035"/>
    </source>
</evidence>
<name>A0ABY5E028_9ACTN</name>
<dbReference type="InterPro" id="IPR036250">
    <property type="entry name" value="AcylCo_DH-like_C"/>
</dbReference>
<dbReference type="InterPro" id="IPR006091">
    <property type="entry name" value="Acyl-CoA_Oxase/DH_mid-dom"/>
</dbReference>